<evidence type="ECO:0000313" key="7">
    <source>
        <dbReference type="Proteomes" id="UP001231445"/>
    </source>
</evidence>
<accession>A0A9Y2B413</accession>
<gene>
    <name evidence="6" type="ORF">QQX03_04540</name>
</gene>
<feature type="domain" description="RecX second three-helical" evidence="5">
    <location>
        <begin position="77"/>
        <end position="113"/>
    </location>
</feature>
<evidence type="ECO:0000313" key="6">
    <source>
        <dbReference type="EMBL" id="WIW96377.1"/>
    </source>
</evidence>
<dbReference type="KEGG" id="arue:QQX03_04540"/>
<dbReference type="Pfam" id="PF02631">
    <property type="entry name" value="RecX_HTH2"/>
    <property type="match status" value="1"/>
</dbReference>
<comment type="similarity">
    <text evidence="2">Belongs to the RecX family.</text>
</comment>
<reference evidence="6 7" key="1">
    <citation type="submission" date="2023-06" db="EMBL/GenBank/DDBJ databases">
        <title>Altererythrobacter rubellus NBRC 112769 genome.</title>
        <authorList>
            <person name="Zhang K."/>
        </authorList>
    </citation>
    <scope>NUCLEOTIDE SEQUENCE [LARGE SCALE GENOMIC DNA]</scope>
    <source>
        <strain evidence="6 7">NBRC 112769</strain>
    </source>
</reference>
<dbReference type="GO" id="GO:0005737">
    <property type="term" value="C:cytoplasm"/>
    <property type="evidence" value="ECO:0007669"/>
    <property type="project" value="UniProtKB-SubCell"/>
</dbReference>
<evidence type="ECO:0000256" key="1">
    <source>
        <dbReference type="ARBA" id="ARBA00004496"/>
    </source>
</evidence>
<dbReference type="EMBL" id="CP127221">
    <property type="protein sequence ID" value="WIW96377.1"/>
    <property type="molecule type" value="Genomic_DNA"/>
</dbReference>
<protein>
    <recommendedName>
        <fullName evidence="3">Regulatory protein RecX</fullName>
    </recommendedName>
</protein>
<keyword evidence="7" id="KW-1185">Reference proteome</keyword>
<evidence type="ECO:0000256" key="2">
    <source>
        <dbReference type="ARBA" id="ARBA00009695"/>
    </source>
</evidence>
<evidence type="ECO:0000259" key="5">
    <source>
        <dbReference type="Pfam" id="PF02631"/>
    </source>
</evidence>
<proteinExistence type="inferred from homology"/>
<organism evidence="6 7">
    <name type="scientific">Altererythrobacter rubellus</name>
    <dbReference type="NCBI Taxonomy" id="2173831"/>
    <lineage>
        <taxon>Bacteria</taxon>
        <taxon>Pseudomonadati</taxon>
        <taxon>Pseudomonadota</taxon>
        <taxon>Alphaproteobacteria</taxon>
        <taxon>Sphingomonadales</taxon>
        <taxon>Erythrobacteraceae</taxon>
        <taxon>Altererythrobacter</taxon>
    </lineage>
</organism>
<dbReference type="RefSeq" id="WP_285976683.1">
    <property type="nucleotide sequence ID" value="NZ_CP127221.1"/>
</dbReference>
<evidence type="ECO:0000256" key="3">
    <source>
        <dbReference type="ARBA" id="ARBA00018111"/>
    </source>
</evidence>
<evidence type="ECO:0000256" key="4">
    <source>
        <dbReference type="ARBA" id="ARBA00022490"/>
    </source>
</evidence>
<dbReference type="Gene3D" id="1.10.10.10">
    <property type="entry name" value="Winged helix-like DNA-binding domain superfamily/Winged helix DNA-binding domain"/>
    <property type="match status" value="1"/>
</dbReference>
<name>A0A9Y2B413_9SPHN</name>
<dbReference type="InterPro" id="IPR036388">
    <property type="entry name" value="WH-like_DNA-bd_sf"/>
</dbReference>
<dbReference type="Proteomes" id="UP001231445">
    <property type="component" value="Chromosome"/>
</dbReference>
<keyword evidence="4" id="KW-0963">Cytoplasm</keyword>
<sequence>MAVKQTRSSRKTRAATPLDQAKLRDLALTYVARFSTTRAKLVTYLHRKIRERGVEEGADTLDVDAVADRIVELGYIDDAAYAQAKSAGLLRKGYGSRRVEQALRSAGVDETIRSDVAPDESHRRHAAMALASKRGFGPFGRDFDASRGIDLAKREKQIAAMVRAGHDFAAAKAIVDASSMDEAEQWVSEAEDDWT</sequence>
<comment type="subcellular location">
    <subcellularLocation>
        <location evidence="1">Cytoplasm</location>
    </subcellularLocation>
</comment>
<dbReference type="AlphaFoldDB" id="A0A9Y2B413"/>
<dbReference type="InterPro" id="IPR053924">
    <property type="entry name" value="RecX_HTH_2nd"/>
</dbReference>